<dbReference type="GeneID" id="8200368"/>
<name>C4R579_KOMPG</name>
<proteinExistence type="predicted"/>
<evidence type="ECO:0000313" key="1">
    <source>
        <dbReference type="EMBL" id="CAY70715.1"/>
    </source>
</evidence>
<sequence length="518" mass="59140">MLKLIRSFNHPIRLYSSSSNKFTSLSQAVNYLKNNSDNVDSQWYHKLLGNDELIKSYRTDSESVPDHLYEEVTESSQELLKIIRQNPELNNDDKSRLLNKILSNFIHIDYSLTHKVLKELEKLDKTPDVVTVGHIVKYNSGRVKTSFEIYKDFMKIEDFESQLKSRKEDSDFLHSQILKKVVYGDKSEADDGYKLNEERIKRALSLLPLLNENKIAKEIQKQLLTSSIELGTLPDLLEKTVISREILESYIFTSDNGEISDENRAPLWVQYFQQLSNNDESVPVENIAKILPVLAKAKGFQSEFDSLVQYVGANDLDTKSTWDGVIIRAKLINSIGIGNKDLIKALEYHTKYQDLRGQPLEFINSAAILVLGYHSVLKENDKLLPLMHALTPPESIPIKVLQCFILTYGGLGRTDEALDLYNRYIGEVSKENDPTSHISQTLLLTESVVMAHLYNNDREFAYLLNDGVITNKVIEGDTSINRLKLLFKKYGQAISDEKDTETSKEQLKIQLLDAIESL</sequence>
<dbReference type="FunCoup" id="C4R579">
    <property type="interactions" value="20"/>
</dbReference>
<gene>
    <name evidence="1" type="ordered locus">PAS_chr3_1207</name>
</gene>
<dbReference type="OMA" id="NDYIQNV"/>
<accession>C4R579</accession>
<dbReference type="EMBL" id="FN392321">
    <property type="protein sequence ID" value="CAY70715.1"/>
    <property type="molecule type" value="Genomic_DNA"/>
</dbReference>
<protein>
    <submittedName>
        <fullName evidence="1">Uncharacterized protein</fullName>
    </submittedName>
</protein>
<dbReference type="AlphaFoldDB" id="C4R579"/>
<dbReference type="HOGENOM" id="CLU_040330_0_0_1"/>
<dbReference type="RefSeq" id="XP_002492894.1">
    <property type="nucleotide sequence ID" value="XM_002492849.1"/>
</dbReference>
<dbReference type="SMR" id="C4R579"/>
<dbReference type="Proteomes" id="UP000000314">
    <property type="component" value="Chromosome 3"/>
</dbReference>
<dbReference type="OrthoDB" id="4046837at2759"/>
<organism evidence="1 2">
    <name type="scientific">Komagataella phaffii (strain GS115 / ATCC 20864)</name>
    <name type="common">Yeast</name>
    <name type="synonym">Pichia pastoris</name>
    <dbReference type="NCBI Taxonomy" id="644223"/>
    <lineage>
        <taxon>Eukaryota</taxon>
        <taxon>Fungi</taxon>
        <taxon>Dikarya</taxon>
        <taxon>Ascomycota</taxon>
        <taxon>Saccharomycotina</taxon>
        <taxon>Pichiomycetes</taxon>
        <taxon>Pichiales</taxon>
        <taxon>Pichiaceae</taxon>
        <taxon>Komagataella</taxon>
    </lineage>
</organism>
<evidence type="ECO:0000313" key="2">
    <source>
        <dbReference type="Proteomes" id="UP000000314"/>
    </source>
</evidence>
<dbReference type="eggNOG" id="ENOG502QVKH">
    <property type="taxonomic scope" value="Eukaryota"/>
</dbReference>
<reference evidence="1 2" key="1">
    <citation type="journal article" date="2009" name="Nat. Biotechnol.">
        <title>Genome sequence of the recombinant protein production host Pichia pastoris.</title>
        <authorList>
            <person name="De Schutter K."/>
            <person name="Lin Y.C."/>
            <person name="Tiels P."/>
            <person name="Van Hecke A."/>
            <person name="Glinka S."/>
            <person name="Weber-Lehmann J."/>
            <person name="Rouze P."/>
            <person name="Van de Peer Y."/>
            <person name="Callewaert N."/>
        </authorList>
    </citation>
    <scope>NUCLEOTIDE SEQUENCE [LARGE SCALE GENOMIC DNA]</scope>
    <source>
        <strain evidence="2">GS115 / ATCC 20864</strain>
    </source>
</reference>
<dbReference type="InParanoid" id="C4R579"/>
<keyword evidence="2" id="KW-1185">Reference proteome</keyword>
<dbReference type="KEGG" id="ppa:PAS_chr3_1207"/>